<dbReference type="EMBL" id="LGUB01000095">
    <property type="protein sequence ID" value="KRH94324.1"/>
    <property type="molecule type" value="Genomic_DNA"/>
</dbReference>
<dbReference type="InterPro" id="IPR032675">
    <property type="entry name" value="LRR_dom_sf"/>
</dbReference>
<dbReference type="VEuPathDB" id="MicrosporidiaDB:M153_2990008639"/>
<organism evidence="1 2">
    <name type="scientific">Pseudoloma neurophilia</name>
    <dbReference type="NCBI Taxonomy" id="146866"/>
    <lineage>
        <taxon>Eukaryota</taxon>
        <taxon>Fungi</taxon>
        <taxon>Fungi incertae sedis</taxon>
        <taxon>Microsporidia</taxon>
        <taxon>Pseudoloma</taxon>
    </lineage>
</organism>
<dbReference type="GO" id="GO:0031146">
    <property type="term" value="P:SCF-dependent proteasomal ubiquitin-dependent protein catabolic process"/>
    <property type="evidence" value="ECO:0007669"/>
    <property type="project" value="TreeGrafter"/>
</dbReference>
<gene>
    <name evidence="1" type="ORF">M153_2990008639</name>
</gene>
<dbReference type="PANTHER" id="PTHR13318:SF95">
    <property type="entry name" value="F-BOX PROTEIN YLR352W"/>
    <property type="match status" value="1"/>
</dbReference>
<dbReference type="GO" id="GO:0019005">
    <property type="term" value="C:SCF ubiquitin ligase complex"/>
    <property type="evidence" value="ECO:0007669"/>
    <property type="project" value="TreeGrafter"/>
</dbReference>
<dbReference type="OrthoDB" id="10257471at2759"/>
<proteinExistence type="predicted"/>
<evidence type="ECO:0000313" key="1">
    <source>
        <dbReference type="EMBL" id="KRH94324.1"/>
    </source>
</evidence>
<accession>A0A0R0M480</accession>
<dbReference type="SUPFAM" id="SSF52047">
    <property type="entry name" value="RNI-like"/>
    <property type="match status" value="1"/>
</dbReference>
<evidence type="ECO:0008006" key="3">
    <source>
        <dbReference type="Google" id="ProtNLM"/>
    </source>
</evidence>
<dbReference type="AlphaFoldDB" id="A0A0R0M480"/>
<comment type="caution">
    <text evidence="1">The sequence shown here is derived from an EMBL/GenBank/DDBJ whole genome shotgun (WGS) entry which is preliminary data.</text>
</comment>
<protein>
    <recommendedName>
        <fullName evidence="3">Leucine rich repeat protein</fullName>
    </recommendedName>
</protein>
<evidence type="ECO:0000313" key="2">
    <source>
        <dbReference type="Proteomes" id="UP000051530"/>
    </source>
</evidence>
<sequence>MGIKGPRSALSQFLEEENIKVVNKEKTQATSPSQPLVVRKGPKRLKFSHPTEIVNIVDKTSLKDKILDKIHETPCQYNFTDDQLLEYSLYLYKKIDLTQEIFDHLASCAKERLYVYDCSNILNFDGIKGLKYLHLGYCGQMRNKHMDLLLKNNPDLVSLNLEGAFLLENLNLSKHCNLRDLSVRECSRLTNSFIDHLNTHSKLDLLDISHCFAITKKAQLKIDIKCLKLDRVAVTTRFFKQIDILKIEELSISNCPFLFKNGKNKLKLKKFRSLKKLNIEGISEISKVKIKNLEKLHAHNCFNIHLSSKYKNLTHLDVSNINLSQSQLNKILKYKKLEYLNLSFSQIVDDQFVLDVLKNSPKIKTIVVFGCFQLTEKLGELAWQIKDSIKIIGNHAETKFLLQN</sequence>
<dbReference type="Proteomes" id="UP000051530">
    <property type="component" value="Unassembled WGS sequence"/>
</dbReference>
<name>A0A0R0M480_9MICR</name>
<dbReference type="PANTHER" id="PTHR13318">
    <property type="entry name" value="PARTNER OF PAIRED, ISOFORM B-RELATED"/>
    <property type="match status" value="1"/>
</dbReference>
<dbReference type="Gene3D" id="3.80.10.10">
    <property type="entry name" value="Ribonuclease Inhibitor"/>
    <property type="match status" value="2"/>
</dbReference>
<reference evidence="1 2" key="1">
    <citation type="submission" date="2015-07" db="EMBL/GenBank/DDBJ databases">
        <title>The genome of Pseudoloma neurophilia, a relevant intracellular parasite of the zebrafish.</title>
        <authorList>
            <person name="Ndikumana S."/>
            <person name="Pelin A."/>
            <person name="Sanders J."/>
            <person name="Corradi N."/>
        </authorList>
    </citation>
    <scope>NUCLEOTIDE SEQUENCE [LARGE SCALE GENOMIC DNA]</scope>
    <source>
        <strain evidence="1 2">MK1</strain>
    </source>
</reference>
<keyword evidence="2" id="KW-1185">Reference proteome</keyword>